<dbReference type="EMBL" id="BLLB01000002">
    <property type="protein sequence ID" value="GFH03779.1"/>
    <property type="molecule type" value="Genomic_DNA"/>
</dbReference>
<dbReference type="RefSeq" id="WP_163891671.1">
    <property type="nucleotide sequence ID" value="NZ_BLLB01000002.1"/>
</dbReference>
<evidence type="ECO:0000256" key="2">
    <source>
        <dbReference type="ARBA" id="ARBA00006484"/>
    </source>
</evidence>
<dbReference type="SUPFAM" id="SSF51735">
    <property type="entry name" value="NAD(P)-binding Rossmann-fold domains"/>
    <property type="match status" value="1"/>
</dbReference>
<accession>A0A7I9ZSE1</accession>
<evidence type="ECO:0000256" key="6">
    <source>
        <dbReference type="ARBA" id="ARBA00047400"/>
    </source>
</evidence>
<dbReference type="FunFam" id="3.40.50.720:FF:000084">
    <property type="entry name" value="Short-chain dehydrogenase reductase"/>
    <property type="match status" value="1"/>
</dbReference>
<evidence type="ECO:0000256" key="5">
    <source>
        <dbReference type="ARBA" id="ARBA00040781"/>
    </source>
</evidence>
<organism evidence="7 8">
    <name type="scientific">Mycolicibacterium hippocampi</name>
    <dbReference type="NCBI Taxonomy" id="659824"/>
    <lineage>
        <taxon>Bacteria</taxon>
        <taxon>Bacillati</taxon>
        <taxon>Actinomycetota</taxon>
        <taxon>Actinomycetes</taxon>
        <taxon>Mycobacteriales</taxon>
        <taxon>Mycobacteriaceae</taxon>
        <taxon>Mycolicibacterium</taxon>
    </lineage>
</organism>
<keyword evidence="3" id="KW-0134">Cell wall</keyword>
<comment type="subcellular location">
    <subcellularLocation>
        <location evidence="1">Secreted</location>
        <location evidence="1">Cell wall</location>
    </subcellularLocation>
</comment>
<name>A0A7I9ZSE1_9MYCO</name>
<dbReference type="GO" id="GO:0004316">
    <property type="term" value="F:3-oxoacyl-[acyl-carrier-protein] reductase (NADPH) activity"/>
    <property type="evidence" value="ECO:0007669"/>
    <property type="project" value="UniProtKB-EC"/>
</dbReference>
<dbReference type="AlphaFoldDB" id="A0A7I9ZSE1"/>
<dbReference type="PRINTS" id="PR00081">
    <property type="entry name" value="GDHRDH"/>
</dbReference>
<dbReference type="PANTHER" id="PTHR42879:SF6">
    <property type="entry name" value="NADPH-DEPENDENT REDUCTASE BACG"/>
    <property type="match status" value="1"/>
</dbReference>
<protein>
    <recommendedName>
        <fullName evidence="5">3-oxoacyl-[acyl-carrier-protein] reductase MabA</fullName>
    </recommendedName>
</protein>
<proteinExistence type="inferred from homology"/>
<dbReference type="Gene3D" id="3.40.50.720">
    <property type="entry name" value="NAD(P)-binding Rossmann-like Domain"/>
    <property type="match status" value="1"/>
</dbReference>
<dbReference type="PROSITE" id="PS00061">
    <property type="entry name" value="ADH_SHORT"/>
    <property type="match status" value="1"/>
</dbReference>
<keyword evidence="8" id="KW-1185">Reference proteome</keyword>
<dbReference type="InterPro" id="IPR050259">
    <property type="entry name" value="SDR"/>
</dbReference>
<sequence>MDLGLGGARAVVTGGSKGMGLAIAEALGAEGASVAVMARGAEALDSAAHRIRAAGASDVLAISVDMSSADSIAAGYAAVEDAWGNLNVLVHTVGPGAGSFEELDDADWHAAFDLGTMSAVRSVRAALPLLRAADWARIVTLSAHSIQRQSPRLVAYTASKAALSSFTKNLSKSLGPEGILVNCVCPGTIVTASFTEILKEVLAADGFDSADPHDVMAWVERAYGHPCDLGRAGLPEEIASATIYLASRRNGYVTGATVNVDGGSDFI</sequence>
<keyword evidence="3" id="KW-0964">Secreted</keyword>
<evidence type="ECO:0000256" key="1">
    <source>
        <dbReference type="ARBA" id="ARBA00004191"/>
    </source>
</evidence>
<evidence type="ECO:0000313" key="7">
    <source>
        <dbReference type="EMBL" id="GFH03779.1"/>
    </source>
</evidence>
<dbReference type="InterPro" id="IPR002347">
    <property type="entry name" value="SDR_fam"/>
</dbReference>
<evidence type="ECO:0000313" key="8">
    <source>
        <dbReference type="Proteomes" id="UP000465304"/>
    </source>
</evidence>
<dbReference type="Proteomes" id="UP000465304">
    <property type="component" value="Unassembled WGS sequence"/>
</dbReference>
<dbReference type="PANTHER" id="PTHR42879">
    <property type="entry name" value="3-OXOACYL-(ACYL-CARRIER-PROTEIN) REDUCTASE"/>
    <property type="match status" value="1"/>
</dbReference>
<evidence type="ECO:0000256" key="4">
    <source>
        <dbReference type="ARBA" id="ARBA00023002"/>
    </source>
</evidence>
<dbReference type="InterPro" id="IPR036291">
    <property type="entry name" value="NAD(P)-bd_dom_sf"/>
</dbReference>
<dbReference type="Pfam" id="PF13561">
    <property type="entry name" value="adh_short_C2"/>
    <property type="match status" value="1"/>
</dbReference>
<dbReference type="InterPro" id="IPR020904">
    <property type="entry name" value="Sc_DH/Rdtase_CS"/>
</dbReference>
<reference evidence="7 8" key="1">
    <citation type="journal article" date="2019" name="Emerg. Microbes Infect.">
        <title>Comprehensive subspecies identification of 175 nontuberculous mycobacteria species based on 7547 genomic profiles.</title>
        <authorList>
            <person name="Matsumoto Y."/>
            <person name="Kinjo T."/>
            <person name="Motooka D."/>
            <person name="Nabeya D."/>
            <person name="Jung N."/>
            <person name="Uechi K."/>
            <person name="Horii T."/>
            <person name="Iida T."/>
            <person name="Fujita J."/>
            <person name="Nakamura S."/>
        </authorList>
    </citation>
    <scope>NUCLEOTIDE SEQUENCE [LARGE SCALE GENOMIC DNA]</scope>
    <source>
        <strain evidence="7 8">JCM 30996</strain>
    </source>
</reference>
<comment type="similarity">
    <text evidence="2">Belongs to the short-chain dehydrogenases/reductases (SDR) family.</text>
</comment>
<comment type="caution">
    <text evidence="7">The sequence shown here is derived from an EMBL/GenBank/DDBJ whole genome shotgun (WGS) entry which is preliminary data.</text>
</comment>
<comment type="catalytic activity">
    <reaction evidence="6">
        <text>a (3R)-hydroxyacyl-[ACP] + NADP(+) = a 3-oxoacyl-[ACP] + NADPH + H(+)</text>
        <dbReference type="Rhea" id="RHEA:17397"/>
        <dbReference type="Rhea" id="RHEA-COMP:9916"/>
        <dbReference type="Rhea" id="RHEA-COMP:9945"/>
        <dbReference type="ChEBI" id="CHEBI:15378"/>
        <dbReference type="ChEBI" id="CHEBI:57783"/>
        <dbReference type="ChEBI" id="CHEBI:58349"/>
        <dbReference type="ChEBI" id="CHEBI:78776"/>
        <dbReference type="ChEBI" id="CHEBI:78827"/>
        <dbReference type="EC" id="1.1.1.100"/>
    </reaction>
    <physiologicalReaction direction="right-to-left" evidence="6">
        <dbReference type="Rhea" id="RHEA:17399"/>
    </physiologicalReaction>
</comment>
<keyword evidence="4" id="KW-0560">Oxidoreductase</keyword>
<dbReference type="GO" id="GO:0032787">
    <property type="term" value="P:monocarboxylic acid metabolic process"/>
    <property type="evidence" value="ECO:0007669"/>
    <property type="project" value="UniProtKB-ARBA"/>
</dbReference>
<gene>
    <name evidence="7" type="ORF">MHIP_42620</name>
</gene>
<evidence type="ECO:0000256" key="3">
    <source>
        <dbReference type="ARBA" id="ARBA00022512"/>
    </source>
</evidence>